<evidence type="ECO:0000256" key="1">
    <source>
        <dbReference type="SAM" id="SignalP"/>
    </source>
</evidence>
<feature type="chain" id="PRO_5040965919" description="Secreted protein" evidence="1">
    <location>
        <begin position="20"/>
        <end position="125"/>
    </location>
</feature>
<keyword evidence="1" id="KW-0732">Signal</keyword>
<proteinExistence type="predicted"/>
<feature type="signal peptide" evidence="1">
    <location>
        <begin position="1"/>
        <end position="19"/>
    </location>
</feature>
<dbReference type="AlphaFoldDB" id="A0A9W9ATC7"/>
<sequence length="125" mass="13777">MRPFTSLFLLVLLPNPPQLIPVLGTVSNCIILCLSSSRLSIRNTMCRIPPRHLNVFRRGFQDLNHGELLFGVTAAVQGLHRHHGCVLGGCASDRTDGLDVSETVFRFFEEGSGIVYRSGDRTSPV</sequence>
<keyword evidence="3" id="KW-1185">Reference proteome</keyword>
<evidence type="ECO:0000313" key="2">
    <source>
        <dbReference type="EMBL" id="KAJ4490097.1"/>
    </source>
</evidence>
<gene>
    <name evidence="2" type="ORF">J3R30DRAFT_31357</name>
</gene>
<protein>
    <recommendedName>
        <fullName evidence="4">Secreted protein</fullName>
    </recommendedName>
</protein>
<dbReference type="Proteomes" id="UP001150266">
    <property type="component" value="Unassembled WGS sequence"/>
</dbReference>
<evidence type="ECO:0008006" key="4">
    <source>
        <dbReference type="Google" id="ProtNLM"/>
    </source>
</evidence>
<dbReference type="EMBL" id="JAOTPV010000001">
    <property type="protein sequence ID" value="KAJ4490097.1"/>
    <property type="molecule type" value="Genomic_DNA"/>
</dbReference>
<accession>A0A9W9ATC7</accession>
<evidence type="ECO:0000313" key="3">
    <source>
        <dbReference type="Proteomes" id="UP001150266"/>
    </source>
</evidence>
<name>A0A9W9ATC7_9AGAR</name>
<organism evidence="2 3">
    <name type="scientific">Lentinula aciculospora</name>
    <dbReference type="NCBI Taxonomy" id="153920"/>
    <lineage>
        <taxon>Eukaryota</taxon>
        <taxon>Fungi</taxon>
        <taxon>Dikarya</taxon>
        <taxon>Basidiomycota</taxon>
        <taxon>Agaricomycotina</taxon>
        <taxon>Agaricomycetes</taxon>
        <taxon>Agaricomycetidae</taxon>
        <taxon>Agaricales</taxon>
        <taxon>Marasmiineae</taxon>
        <taxon>Omphalotaceae</taxon>
        <taxon>Lentinula</taxon>
    </lineage>
</organism>
<comment type="caution">
    <text evidence="2">The sequence shown here is derived from an EMBL/GenBank/DDBJ whole genome shotgun (WGS) entry which is preliminary data.</text>
</comment>
<reference evidence="2" key="1">
    <citation type="submission" date="2022-08" db="EMBL/GenBank/DDBJ databases">
        <title>A Global Phylogenomic Analysis of the Shiitake Genus Lentinula.</title>
        <authorList>
            <consortium name="DOE Joint Genome Institute"/>
            <person name="Sierra-Patev S."/>
            <person name="Min B."/>
            <person name="Naranjo-Ortiz M."/>
            <person name="Looney B."/>
            <person name="Konkel Z."/>
            <person name="Slot J.C."/>
            <person name="Sakamoto Y."/>
            <person name="Steenwyk J.L."/>
            <person name="Rokas A."/>
            <person name="Carro J."/>
            <person name="Camarero S."/>
            <person name="Ferreira P."/>
            <person name="Molpeceres G."/>
            <person name="Ruiz-Duenas F.J."/>
            <person name="Serrano A."/>
            <person name="Henrissat B."/>
            <person name="Drula E."/>
            <person name="Hughes K.W."/>
            <person name="Mata J.L."/>
            <person name="Ishikawa N.K."/>
            <person name="Vargas-Isla R."/>
            <person name="Ushijima S."/>
            <person name="Smith C.A."/>
            <person name="Ahrendt S."/>
            <person name="Andreopoulos W."/>
            <person name="He G."/>
            <person name="Labutti K."/>
            <person name="Lipzen A."/>
            <person name="Ng V."/>
            <person name="Riley R."/>
            <person name="Sandor L."/>
            <person name="Barry K."/>
            <person name="Martinez A.T."/>
            <person name="Xiao Y."/>
            <person name="Gibbons J.G."/>
            <person name="Terashima K."/>
            <person name="Grigoriev I.V."/>
            <person name="Hibbett D.S."/>
        </authorList>
    </citation>
    <scope>NUCLEOTIDE SEQUENCE</scope>
    <source>
        <strain evidence="2">JLM2183</strain>
    </source>
</reference>